<protein>
    <submittedName>
        <fullName evidence="2">Uncharacterized protein</fullName>
    </submittedName>
</protein>
<dbReference type="EMBL" id="BMAT01007185">
    <property type="protein sequence ID" value="GFR59290.1"/>
    <property type="molecule type" value="Genomic_DNA"/>
</dbReference>
<accession>A0AAV4EF19</accession>
<comment type="caution">
    <text evidence="2">The sequence shown here is derived from an EMBL/GenBank/DDBJ whole genome shotgun (WGS) entry which is preliminary data.</text>
</comment>
<dbReference type="Proteomes" id="UP000762676">
    <property type="component" value="Unassembled WGS sequence"/>
</dbReference>
<name>A0AAV4EF19_9GAST</name>
<keyword evidence="3" id="KW-1185">Reference proteome</keyword>
<evidence type="ECO:0000313" key="2">
    <source>
        <dbReference type="EMBL" id="GFR59290.1"/>
    </source>
</evidence>
<evidence type="ECO:0000256" key="1">
    <source>
        <dbReference type="SAM" id="MobiDB-lite"/>
    </source>
</evidence>
<gene>
    <name evidence="2" type="ORF">ElyMa_003501300</name>
</gene>
<dbReference type="AlphaFoldDB" id="A0AAV4EF19"/>
<sequence length="103" mass="12275">MERDEGKVRERKKEKPRWKERMERERESFRRTDVPWPANFYIKLTRHTECLAQGFCGFLFSVRLRFGFSPFYLALSLTPHHRIAAVPESKRNPQAVVAFSCSQ</sequence>
<feature type="region of interest" description="Disordered" evidence="1">
    <location>
        <begin position="1"/>
        <end position="24"/>
    </location>
</feature>
<reference evidence="2 3" key="1">
    <citation type="journal article" date="2021" name="Elife">
        <title>Chloroplast acquisition without the gene transfer in kleptoplastic sea slugs, Plakobranchus ocellatus.</title>
        <authorList>
            <person name="Maeda T."/>
            <person name="Takahashi S."/>
            <person name="Yoshida T."/>
            <person name="Shimamura S."/>
            <person name="Takaki Y."/>
            <person name="Nagai Y."/>
            <person name="Toyoda A."/>
            <person name="Suzuki Y."/>
            <person name="Arimoto A."/>
            <person name="Ishii H."/>
            <person name="Satoh N."/>
            <person name="Nishiyama T."/>
            <person name="Hasebe M."/>
            <person name="Maruyama T."/>
            <person name="Minagawa J."/>
            <person name="Obokata J."/>
            <person name="Shigenobu S."/>
        </authorList>
    </citation>
    <scope>NUCLEOTIDE SEQUENCE [LARGE SCALE GENOMIC DNA]</scope>
</reference>
<organism evidence="2 3">
    <name type="scientific">Elysia marginata</name>
    <dbReference type="NCBI Taxonomy" id="1093978"/>
    <lineage>
        <taxon>Eukaryota</taxon>
        <taxon>Metazoa</taxon>
        <taxon>Spiralia</taxon>
        <taxon>Lophotrochozoa</taxon>
        <taxon>Mollusca</taxon>
        <taxon>Gastropoda</taxon>
        <taxon>Heterobranchia</taxon>
        <taxon>Euthyneura</taxon>
        <taxon>Panpulmonata</taxon>
        <taxon>Sacoglossa</taxon>
        <taxon>Placobranchoidea</taxon>
        <taxon>Plakobranchidae</taxon>
        <taxon>Elysia</taxon>
    </lineage>
</organism>
<evidence type="ECO:0000313" key="3">
    <source>
        <dbReference type="Proteomes" id="UP000762676"/>
    </source>
</evidence>
<proteinExistence type="predicted"/>